<dbReference type="Proteomes" id="UP000001343">
    <property type="component" value="Unassembled WGS sequence"/>
</dbReference>
<comment type="caution">
    <text evidence="1">The sequence shown here is derived from an EMBL/GenBank/DDBJ whole genome shotgun (WGS) entry which is preliminary data.</text>
</comment>
<gene>
    <name evidence="1" type="ORF">LEP1GSC125_0056</name>
</gene>
<proteinExistence type="predicted"/>
<evidence type="ECO:0000313" key="2">
    <source>
        <dbReference type="Proteomes" id="UP000001343"/>
    </source>
</evidence>
<organism evidence="1 2">
    <name type="scientific">Leptospira mayottensis 200901122</name>
    <dbReference type="NCBI Taxonomy" id="1193010"/>
    <lineage>
        <taxon>Bacteria</taxon>
        <taxon>Pseudomonadati</taxon>
        <taxon>Spirochaetota</taxon>
        <taxon>Spirochaetia</taxon>
        <taxon>Leptospirales</taxon>
        <taxon>Leptospiraceae</taxon>
        <taxon>Leptospira</taxon>
    </lineage>
</organism>
<name>A0AA87MLV0_9LEPT</name>
<accession>A0AA87MLV0</accession>
<evidence type="ECO:0000313" key="1">
    <source>
        <dbReference type="EMBL" id="EKR98735.1"/>
    </source>
</evidence>
<protein>
    <submittedName>
        <fullName evidence="1">Uncharacterized protein</fullName>
    </submittedName>
</protein>
<reference evidence="1 2" key="1">
    <citation type="journal article" date="2014" name="Int. J. Syst. Evol. Microbiol.">
        <title>Leptospira mayottensis sp. nov., a pathogenic species of the genus Leptospira isolated from humans.</title>
        <authorList>
            <person name="Bourhy P."/>
            <person name="Collet L."/>
            <person name="Brisse S."/>
            <person name="Picardeau M."/>
        </authorList>
    </citation>
    <scope>NUCLEOTIDE SEQUENCE [LARGE SCALE GENOMIC DNA]</scope>
    <source>
        <strain evidence="1 2">200901122</strain>
    </source>
</reference>
<dbReference type="AlphaFoldDB" id="A0AA87MLV0"/>
<dbReference type="EMBL" id="AKWM02000071">
    <property type="protein sequence ID" value="EKR98735.1"/>
    <property type="molecule type" value="Genomic_DNA"/>
</dbReference>
<sequence>MRELELRLETFWNRFQGMNIREKRKAVKELFLNLYKSQKQTKKLIQTLLSHCQNEVEIEKTLRMIGKRMRG</sequence>